<keyword evidence="7" id="KW-0227">DNA damage</keyword>
<dbReference type="EC" id="4.1.99.3" evidence="4"/>
<sequence>MRPERFQTVRPAPVREERDYVLYWMIAQRRTTWNFGLQHAVELANELGKPLLVFEPLRHDYRWASPRLHRFVLDGMHDNAAALDAAGVRHHTYVEPEPGAAAGLLEALSERACAVVTDYYPCFFLPRMVRRAAEKLDVRVEWVDSNGLMPLGLTPKVFTRAFSLRRYLQKELTPHLERAPLADPLAALAATNKATIAREVLERWPAAPAAWLEHGADLAHLGLAGDVPVSPITGGPRAAGRQLDLFMDERFARYGTERNQPQDEVASGLSPFLHFGHLSPYEVFERVARREDWSPARIADAPNGSRDGWWGMSETAEAFLDELITWRELGFVECHHDPTGYDRYESLPDWARTTLEEHASDRREHLYTLAEFAESRTHDRLWNAAQGQLRTEGRVHNYLRMLWGKKVFEWTESPRQALEFLIELNNRYALDGRDPNSYSGIFWCLGRYDRAWGPVRPVYGKIRYMSSDNTRRKVRVNDYMDRYAPAVEAPSLFEDA</sequence>
<dbReference type="AlphaFoldDB" id="A0A518CWT6"/>
<evidence type="ECO:0000256" key="7">
    <source>
        <dbReference type="ARBA" id="ARBA00022763"/>
    </source>
</evidence>
<dbReference type="InterPro" id="IPR036134">
    <property type="entry name" value="Crypto/Photolyase_FAD-like_sf"/>
</dbReference>
<dbReference type="EMBL" id="CP036290">
    <property type="protein sequence ID" value="QDU83679.1"/>
    <property type="molecule type" value="Genomic_DNA"/>
</dbReference>
<evidence type="ECO:0000256" key="9">
    <source>
        <dbReference type="ARBA" id="ARBA00023125"/>
    </source>
</evidence>
<feature type="domain" description="Photolyase/cryptochrome alpha/beta" evidence="14">
    <location>
        <begin position="19"/>
        <end position="151"/>
    </location>
</feature>
<protein>
    <recommendedName>
        <fullName evidence="5">Deoxyribodipyrimidine photo-lyase</fullName>
        <ecNumber evidence="4">4.1.99.3</ecNumber>
    </recommendedName>
    <alternativeName>
        <fullName evidence="12">DNA photolyase</fullName>
    </alternativeName>
</protein>
<dbReference type="GO" id="GO:0003677">
    <property type="term" value="F:DNA binding"/>
    <property type="evidence" value="ECO:0007669"/>
    <property type="project" value="UniProtKB-KW"/>
</dbReference>
<dbReference type="InterPro" id="IPR052219">
    <property type="entry name" value="Photolyase_Class-2"/>
</dbReference>
<name>A0A518CWT6_9BACT</name>
<evidence type="ECO:0000259" key="14">
    <source>
        <dbReference type="PROSITE" id="PS51645"/>
    </source>
</evidence>
<dbReference type="Gene3D" id="1.10.579.10">
    <property type="entry name" value="DNA Cyclobutane Dipyrimidine Photolyase, subunit A, domain 3"/>
    <property type="match status" value="1"/>
</dbReference>
<evidence type="ECO:0000256" key="13">
    <source>
        <dbReference type="ARBA" id="ARBA00033999"/>
    </source>
</evidence>
<evidence type="ECO:0000256" key="2">
    <source>
        <dbReference type="ARBA" id="ARBA00001974"/>
    </source>
</evidence>
<dbReference type="GO" id="GO:0003904">
    <property type="term" value="F:deoxyribodipyrimidine photo-lyase activity"/>
    <property type="evidence" value="ECO:0007669"/>
    <property type="project" value="UniProtKB-EC"/>
</dbReference>
<dbReference type="InterPro" id="IPR006050">
    <property type="entry name" value="DNA_photolyase_N"/>
</dbReference>
<evidence type="ECO:0000256" key="10">
    <source>
        <dbReference type="ARBA" id="ARBA00023204"/>
    </source>
</evidence>
<dbReference type="PANTHER" id="PTHR10211">
    <property type="entry name" value="DEOXYRIBODIPYRIMIDINE PHOTOLYASE"/>
    <property type="match status" value="1"/>
</dbReference>
<reference evidence="15 16" key="1">
    <citation type="submission" date="2019-02" db="EMBL/GenBank/DDBJ databases">
        <title>Deep-cultivation of Planctomycetes and their phenomic and genomic characterization uncovers novel biology.</title>
        <authorList>
            <person name="Wiegand S."/>
            <person name="Jogler M."/>
            <person name="Boedeker C."/>
            <person name="Pinto D."/>
            <person name="Vollmers J."/>
            <person name="Rivas-Marin E."/>
            <person name="Kohn T."/>
            <person name="Peeters S.H."/>
            <person name="Heuer A."/>
            <person name="Rast P."/>
            <person name="Oberbeckmann S."/>
            <person name="Bunk B."/>
            <person name="Jeske O."/>
            <person name="Meyerdierks A."/>
            <person name="Storesund J.E."/>
            <person name="Kallscheuer N."/>
            <person name="Luecker S."/>
            <person name="Lage O.M."/>
            <person name="Pohl T."/>
            <person name="Merkel B.J."/>
            <person name="Hornburger P."/>
            <person name="Mueller R.-W."/>
            <person name="Bruemmer F."/>
            <person name="Labrenz M."/>
            <person name="Spormann A.M."/>
            <person name="Op den Camp H."/>
            <person name="Overmann J."/>
            <person name="Amann R."/>
            <person name="Jetten M.S.M."/>
            <person name="Mascher T."/>
            <person name="Medema M.H."/>
            <person name="Devos D.P."/>
            <person name="Kaster A.-K."/>
            <person name="Ovreas L."/>
            <person name="Rohde M."/>
            <person name="Galperin M.Y."/>
            <person name="Jogler C."/>
        </authorList>
    </citation>
    <scope>NUCLEOTIDE SEQUENCE [LARGE SCALE GENOMIC DNA]</scope>
    <source>
        <strain evidence="15 16">Pla163</strain>
    </source>
</reference>
<evidence type="ECO:0000256" key="5">
    <source>
        <dbReference type="ARBA" id="ARBA00014046"/>
    </source>
</evidence>
<evidence type="ECO:0000313" key="16">
    <source>
        <dbReference type="Proteomes" id="UP000319342"/>
    </source>
</evidence>
<dbReference type="PROSITE" id="PS51645">
    <property type="entry name" value="PHR_CRY_ALPHA_BETA"/>
    <property type="match status" value="1"/>
</dbReference>
<evidence type="ECO:0000256" key="4">
    <source>
        <dbReference type="ARBA" id="ARBA00013149"/>
    </source>
</evidence>
<dbReference type="PANTHER" id="PTHR10211:SF0">
    <property type="entry name" value="DEOXYRIBODIPYRIMIDINE PHOTO-LYASE"/>
    <property type="match status" value="1"/>
</dbReference>
<dbReference type="Gene3D" id="3.40.50.620">
    <property type="entry name" value="HUPs"/>
    <property type="match status" value="1"/>
</dbReference>
<dbReference type="InterPro" id="IPR036155">
    <property type="entry name" value="Crypto/Photolyase_N_sf"/>
</dbReference>
<comment type="cofactor">
    <cofactor evidence="2">
        <name>FAD</name>
        <dbReference type="ChEBI" id="CHEBI:57692"/>
    </cofactor>
</comment>
<keyword evidence="11 15" id="KW-0456">Lyase</keyword>
<dbReference type="FunFam" id="1.10.579.10:FF:000002">
    <property type="entry name" value="Deoxyribodipyrimidine photolyase"/>
    <property type="match status" value="1"/>
</dbReference>
<dbReference type="SUPFAM" id="SSF48173">
    <property type="entry name" value="Cryptochrome/photolyase FAD-binding domain"/>
    <property type="match status" value="1"/>
</dbReference>
<keyword evidence="8" id="KW-0274">FAD</keyword>
<evidence type="ECO:0000256" key="8">
    <source>
        <dbReference type="ARBA" id="ARBA00022827"/>
    </source>
</evidence>
<gene>
    <name evidence="15" type="ORF">Pla163_07800</name>
</gene>
<comment type="similarity">
    <text evidence="3">Belongs to the DNA photolyase class-2 family.</text>
</comment>
<dbReference type="Proteomes" id="UP000319342">
    <property type="component" value="Chromosome"/>
</dbReference>
<keyword evidence="6" id="KW-0285">Flavoprotein</keyword>
<organism evidence="15 16">
    <name type="scientific">Rohdeia mirabilis</name>
    <dbReference type="NCBI Taxonomy" id="2528008"/>
    <lineage>
        <taxon>Bacteria</taxon>
        <taxon>Pseudomonadati</taxon>
        <taxon>Planctomycetota</taxon>
        <taxon>Planctomycetia</taxon>
        <taxon>Planctomycetia incertae sedis</taxon>
        <taxon>Rohdeia</taxon>
    </lineage>
</organism>
<dbReference type="InterPro" id="IPR014729">
    <property type="entry name" value="Rossmann-like_a/b/a_fold"/>
</dbReference>
<dbReference type="SUPFAM" id="SSF52425">
    <property type="entry name" value="Cryptochrome/photolyase, N-terminal domain"/>
    <property type="match status" value="1"/>
</dbReference>
<keyword evidence="9" id="KW-0238">DNA-binding</keyword>
<proteinExistence type="inferred from homology"/>
<accession>A0A518CWT6</accession>
<evidence type="ECO:0000256" key="1">
    <source>
        <dbReference type="ARBA" id="ARBA00001932"/>
    </source>
</evidence>
<dbReference type="Gene3D" id="1.25.40.80">
    <property type="match status" value="1"/>
</dbReference>
<comment type="cofactor">
    <cofactor evidence="1">
        <name>(6R)-5,10-methylene-5,6,7,8-tetrahydrofolate</name>
        <dbReference type="ChEBI" id="CHEBI:15636"/>
    </cofactor>
</comment>
<comment type="catalytic activity">
    <reaction evidence="13">
        <text>cyclobutadipyrimidine (in DNA) = 2 pyrimidine residues (in DNA).</text>
        <dbReference type="EC" id="4.1.99.3"/>
    </reaction>
</comment>
<evidence type="ECO:0000256" key="11">
    <source>
        <dbReference type="ARBA" id="ARBA00023239"/>
    </source>
</evidence>
<dbReference type="GO" id="GO:0000719">
    <property type="term" value="P:photoreactive repair"/>
    <property type="evidence" value="ECO:0007669"/>
    <property type="project" value="TreeGrafter"/>
</dbReference>
<keyword evidence="16" id="KW-1185">Reference proteome</keyword>
<evidence type="ECO:0000256" key="12">
    <source>
        <dbReference type="ARBA" id="ARBA00031671"/>
    </source>
</evidence>
<evidence type="ECO:0000256" key="6">
    <source>
        <dbReference type="ARBA" id="ARBA00022630"/>
    </source>
</evidence>
<evidence type="ECO:0000313" key="15">
    <source>
        <dbReference type="EMBL" id="QDU83679.1"/>
    </source>
</evidence>
<keyword evidence="10" id="KW-0234">DNA repair</keyword>
<dbReference type="OrthoDB" id="9772484at2"/>
<evidence type="ECO:0000256" key="3">
    <source>
        <dbReference type="ARBA" id="ARBA00006409"/>
    </source>
</evidence>